<dbReference type="InterPro" id="IPR039448">
    <property type="entry name" value="Beta_helix"/>
</dbReference>
<feature type="domain" description="Rhamnogalacturonase A/B/Epimerase-like pectate lyase" evidence="1">
    <location>
        <begin position="134"/>
        <end position="177"/>
    </location>
</feature>
<organism evidence="3 4">
    <name type="scientific">Paenibacillus agaridevorans</name>
    <dbReference type="NCBI Taxonomy" id="171404"/>
    <lineage>
        <taxon>Bacteria</taxon>
        <taxon>Bacillati</taxon>
        <taxon>Bacillota</taxon>
        <taxon>Bacilli</taxon>
        <taxon>Bacillales</taxon>
        <taxon>Paenibacillaceae</taxon>
        <taxon>Paenibacillus</taxon>
    </lineage>
</organism>
<dbReference type="Pfam" id="PF12708">
    <property type="entry name" value="Pect-lyase_RHGA_epim"/>
    <property type="match status" value="1"/>
</dbReference>
<evidence type="ECO:0000313" key="3">
    <source>
        <dbReference type="EMBL" id="GBG06449.1"/>
    </source>
</evidence>
<dbReference type="EMBL" id="BDQX01000047">
    <property type="protein sequence ID" value="GBG06449.1"/>
    <property type="molecule type" value="Genomic_DNA"/>
</dbReference>
<gene>
    <name evidence="3" type="ORF">PAT3040_00976</name>
</gene>
<proteinExistence type="predicted"/>
<dbReference type="PROSITE" id="PS51318">
    <property type="entry name" value="TAT"/>
    <property type="match status" value="1"/>
</dbReference>
<dbReference type="Pfam" id="PF13229">
    <property type="entry name" value="Beta_helix"/>
    <property type="match status" value="1"/>
</dbReference>
<accession>A0A2R5ELD3</accession>
<dbReference type="InterPro" id="IPR011050">
    <property type="entry name" value="Pectin_lyase_fold/virulence"/>
</dbReference>
<dbReference type="Proteomes" id="UP000245202">
    <property type="component" value="Unassembled WGS sequence"/>
</dbReference>
<evidence type="ECO:0000259" key="2">
    <source>
        <dbReference type="Pfam" id="PF13229"/>
    </source>
</evidence>
<dbReference type="InterPro" id="IPR006311">
    <property type="entry name" value="TAT_signal"/>
</dbReference>
<evidence type="ECO:0000313" key="4">
    <source>
        <dbReference type="Proteomes" id="UP000245202"/>
    </source>
</evidence>
<name>A0A2R5ELD3_9BACL</name>
<keyword evidence="4" id="KW-1185">Reference proteome</keyword>
<feature type="domain" description="Right handed beta helix" evidence="2">
    <location>
        <begin position="250"/>
        <end position="416"/>
    </location>
</feature>
<dbReference type="InterPro" id="IPR012334">
    <property type="entry name" value="Pectin_lyas_fold"/>
</dbReference>
<dbReference type="SUPFAM" id="SSF51126">
    <property type="entry name" value="Pectin lyase-like"/>
    <property type="match status" value="1"/>
</dbReference>
<comment type="caution">
    <text evidence="3">The sequence shown here is derived from an EMBL/GenBank/DDBJ whole genome shotgun (WGS) entry which is preliminary data.</text>
</comment>
<evidence type="ECO:0000259" key="1">
    <source>
        <dbReference type="Pfam" id="PF12708"/>
    </source>
</evidence>
<sequence length="729" mass="79107">MKLGEEKLGSEENKVKESLISRRKLLASMGIAGVGLASSNLLGGAGQAYAAESEVQRNRVQDLLALNLMVPVTIAQLRAEESPGLGALYYVQDRGMEGMFRYDPSDQVSADDTGGVLVSTAGKRFKRIVEDDVSAKWFGAKGDGETDDSFAIVQANAYAAAGGRAVYFPGGTYRAHGLLPTVSWYSRERAVIKSNFNPGMSEFDRDFVKVINQTGLTFEGLVFDGNVSADPDAWNSSNYNAFAGSIAFDIWGSQHIVLRNCVFRNSFFSTVRIESESSHITLENCRLMHARGNFGDCFYSQKSHDLTLINCIAEDYTRIGFVNDLVVYNVDYSLCFATNGHNSSVLYGGAEYNAGFWAEQTVSVTYSQCVAENNSDRGFVAIAGGPLPTRTESASFIFQSCIAYNNKGYGFIVGTYEEHHNVTASMNGCASYKCLNGITIVARNTADSYRLTDCHVELSSEGDHEYIGYLILGAPGISPRIKLNNCVTNCNNRADNKFLSPDHMTADIMLYESGKPIIELNGVSNNGLYNGDAAPVFIKTNNSVPELYVTGSNIALPYIQDFTKLSFVRCRFISSSQFIGNPAATGEISLQDCEIIAPTTIMTNGRVQLRSVTMKLSSHQQLKVSRSASTRASATEFVQCRIIKNITDSAVEAIKLEDTGGAGSNVWFQHCIFQNEGGAPTSAKAFIESTNSDTKAWFDASYSDQSVTSAMKTGGTLSTPVGLSLIALQ</sequence>
<evidence type="ECO:0008006" key="5">
    <source>
        <dbReference type="Google" id="ProtNLM"/>
    </source>
</evidence>
<dbReference type="InterPro" id="IPR006626">
    <property type="entry name" value="PbH1"/>
</dbReference>
<dbReference type="RefSeq" id="WP_219930234.1">
    <property type="nucleotide sequence ID" value="NZ_BDQX01000047.1"/>
</dbReference>
<dbReference type="Gene3D" id="2.160.20.10">
    <property type="entry name" value="Single-stranded right-handed beta-helix, Pectin lyase-like"/>
    <property type="match status" value="2"/>
</dbReference>
<reference evidence="3 4" key="1">
    <citation type="submission" date="2017-08" db="EMBL/GenBank/DDBJ databases">
        <title>Substantial Increase in Enzyme Production by Combined Drug-Resistance Mutations in Paenibacillus agaridevorans.</title>
        <authorList>
            <person name="Tanaka Y."/>
            <person name="Funane K."/>
            <person name="Hosaka T."/>
            <person name="Shiwa Y."/>
            <person name="Fujita N."/>
            <person name="Miyazaki T."/>
            <person name="Yoshikawa H."/>
            <person name="Murakami K."/>
            <person name="Kasahara K."/>
            <person name="Inaoka T."/>
            <person name="Hiraga Y."/>
            <person name="Ochi K."/>
        </authorList>
    </citation>
    <scope>NUCLEOTIDE SEQUENCE [LARGE SCALE GENOMIC DNA]</scope>
    <source>
        <strain evidence="3 4">T-3040</strain>
    </source>
</reference>
<dbReference type="AlphaFoldDB" id="A0A2R5ELD3"/>
<protein>
    <recommendedName>
        <fullName evidence="5">Pectate lyase superfamily protein domain-containing protein</fullName>
    </recommendedName>
</protein>
<dbReference type="SMART" id="SM00710">
    <property type="entry name" value="PbH1"/>
    <property type="match status" value="5"/>
</dbReference>
<dbReference type="InterPro" id="IPR024535">
    <property type="entry name" value="RHGA/B-epi-like_pectate_lyase"/>
</dbReference>